<dbReference type="EC" id="3.1.4.58" evidence="2"/>
<dbReference type="Gene3D" id="3.90.1140.10">
    <property type="entry name" value="Cyclic phosphodiesterase"/>
    <property type="match status" value="1"/>
</dbReference>
<feature type="active site" description="Proton acceptor" evidence="2">
    <location>
        <position position="152"/>
    </location>
</feature>
<comment type="similarity">
    <text evidence="2">Belongs to the 2H phosphoesterase superfamily. ThpR family.</text>
</comment>
<dbReference type="NCBIfam" id="NF011704">
    <property type="entry name" value="PRK15124.1"/>
    <property type="match status" value="1"/>
</dbReference>
<dbReference type="InterPro" id="IPR014051">
    <property type="entry name" value="Phosphoesterase_HXTX"/>
</dbReference>
<dbReference type="SUPFAM" id="SSF55144">
    <property type="entry name" value="LigT-like"/>
    <property type="match status" value="1"/>
</dbReference>
<proteinExistence type="inferred from homology"/>
<comment type="catalytic activity">
    <reaction evidence="2">
        <text>a 3'-end 2',3'-cyclophospho-ribonucleotide-RNA + H2O = a 3'-end 2'-phospho-ribonucleotide-RNA + H(+)</text>
        <dbReference type="Rhea" id="RHEA:11828"/>
        <dbReference type="Rhea" id="RHEA-COMP:10464"/>
        <dbReference type="Rhea" id="RHEA-COMP:17353"/>
        <dbReference type="ChEBI" id="CHEBI:15377"/>
        <dbReference type="ChEBI" id="CHEBI:15378"/>
        <dbReference type="ChEBI" id="CHEBI:83064"/>
        <dbReference type="ChEBI" id="CHEBI:173113"/>
        <dbReference type="EC" id="3.1.4.58"/>
    </reaction>
</comment>
<feature type="short sequence motif" description="HXTX 2" evidence="2">
    <location>
        <begin position="152"/>
        <end position="155"/>
    </location>
</feature>
<feature type="short sequence motif" description="HXTX 1" evidence="2">
    <location>
        <begin position="70"/>
        <end position="73"/>
    </location>
</feature>
<dbReference type="GO" id="GO:0008664">
    <property type="term" value="F:RNA 2',3'-cyclic 3'-phosphodiesterase activity"/>
    <property type="evidence" value="ECO:0007669"/>
    <property type="project" value="UniProtKB-EC"/>
</dbReference>
<keyword evidence="4" id="KW-0436">Ligase</keyword>
<dbReference type="EMBL" id="VFMJ01000001">
    <property type="protein sequence ID" value="TQI82630.1"/>
    <property type="molecule type" value="Genomic_DNA"/>
</dbReference>
<reference evidence="4 5" key="2">
    <citation type="submission" date="2019-07" db="EMBL/GenBank/DDBJ databases">
        <title>Investigation of anaerobic lignin degradation for improved lignocellulosic biofuels.</title>
        <authorList>
            <person name="Deangelis K.PhD."/>
        </authorList>
    </citation>
    <scope>NUCLEOTIDE SEQUENCE [LARGE SCALE GENOMIC DNA]</scope>
    <source>
        <strain evidence="4 5">106R</strain>
    </source>
</reference>
<dbReference type="GO" id="GO:0016874">
    <property type="term" value="F:ligase activity"/>
    <property type="evidence" value="ECO:0007669"/>
    <property type="project" value="UniProtKB-KW"/>
</dbReference>
<keyword evidence="1 2" id="KW-0378">Hydrolase</keyword>
<evidence type="ECO:0000259" key="3">
    <source>
        <dbReference type="Pfam" id="PF02834"/>
    </source>
</evidence>
<dbReference type="Pfam" id="PF02834">
    <property type="entry name" value="LigT_PEase"/>
    <property type="match status" value="1"/>
</dbReference>
<dbReference type="HAMAP" id="MF_01940">
    <property type="entry name" value="RNA_CPDase"/>
    <property type="match status" value="1"/>
</dbReference>
<protein>
    <recommendedName>
        <fullName evidence="2">RNA 2',3'-cyclic phosphodiesterase</fullName>
        <shortName evidence="2">RNA 2',3'-CPDase</shortName>
        <ecNumber evidence="2">3.1.4.58</ecNumber>
    </recommendedName>
</protein>
<evidence type="ECO:0000313" key="5">
    <source>
        <dbReference type="Proteomes" id="UP000320710"/>
    </source>
</evidence>
<name>A0AA46Q736_SERMA</name>
<comment type="function">
    <text evidence="2">Hydrolyzes RNA 2',3'-cyclic phosphodiester to an RNA 2'-phosphomonoester.</text>
</comment>
<dbReference type="PANTHER" id="PTHR35561">
    <property type="entry name" value="RNA 2',3'-CYCLIC PHOSPHODIESTERASE"/>
    <property type="match status" value="1"/>
</dbReference>
<dbReference type="AlphaFoldDB" id="A0AA46Q736"/>
<gene>
    <name evidence="4" type="ORF">FHU12_0070</name>
</gene>
<evidence type="ECO:0000256" key="1">
    <source>
        <dbReference type="ARBA" id="ARBA00022801"/>
    </source>
</evidence>
<sequence>MRPASRATAANRIQVCPDGFVIIYRAPMSNSRRLFFALSLPDALQQQVIRWRAEAFTPEAGRPVAAANLHLTLAFLGEVTAQKELALRKLAGRIVQPGFSMRLDDLGHWPRPGVVWLGTRRAPRGLLQLAELLRSQAARNGCHQSALPFHPHITLLRAATQPVAIPPATPGWAFSADAFSLYESVFENGRTRYQHLEQWPLAKQASA</sequence>
<reference evidence="4 5" key="1">
    <citation type="submission" date="2019-06" db="EMBL/GenBank/DDBJ databases">
        <authorList>
            <person name="Deangelis K."/>
            <person name="Huntemann M."/>
            <person name="Clum A."/>
            <person name="Pillay M."/>
            <person name="Palaniappan K."/>
            <person name="Varghese N."/>
            <person name="Mikhailova N."/>
            <person name="Stamatis D."/>
            <person name="Reddy T."/>
            <person name="Daum C."/>
            <person name="Shapiro N."/>
            <person name="Ivanova N."/>
            <person name="Kyrpides N."/>
            <person name="Woyke T."/>
        </authorList>
    </citation>
    <scope>NUCLEOTIDE SEQUENCE [LARGE SCALE GENOMIC DNA]</scope>
    <source>
        <strain evidence="4 5">106R</strain>
    </source>
</reference>
<dbReference type="PANTHER" id="PTHR35561:SF1">
    <property type="entry name" value="RNA 2',3'-CYCLIC PHOSPHODIESTERASE"/>
    <property type="match status" value="1"/>
</dbReference>
<feature type="active site" description="Proton donor" evidence="2">
    <location>
        <position position="70"/>
    </location>
</feature>
<feature type="domain" description="Phosphoesterase HXTX" evidence="3">
    <location>
        <begin position="39"/>
        <end position="116"/>
    </location>
</feature>
<organism evidence="4 5">
    <name type="scientific">Serratia marcescens</name>
    <dbReference type="NCBI Taxonomy" id="615"/>
    <lineage>
        <taxon>Bacteria</taxon>
        <taxon>Pseudomonadati</taxon>
        <taxon>Pseudomonadota</taxon>
        <taxon>Gammaproteobacteria</taxon>
        <taxon>Enterobacterales</taxon>
        <taxon>Yersiniaceae</taxon>
        <taxon>Serratia</taxon>
    </lineage>
</organism>
<dbReference type="InterPro" id="IPR004175">
    <property type="entry name" value="RNA_CPDase"/>
</dbReference>
<evidence type="ECO:0000256" key="2">
    <source>
        <dbReference type="HAMAP-Rule" id="MF_01940"/>
    </source>
</evidence>
<evidence type="ECO:0000313" key="4">
    <source>
        <dbReference type="EMBL" id="TQI82630.1"/>
    </source>
</evidence>
<dbReference type="InterPro" id="IPR009097">
    <property type="entry name" value="Cyclic_Pdiesterase"/>
</dbReference>
<accession>A0AA46Q736</accession>
<dbReference type="Proteomes" id="UP000320710">
    <property type="component" value="Unassembled WGS sequence"/>
</dbReference>
<dbReference type="GO" id="GO:0004113">
    <property type="term" value="F:2',3'-cyclic-nucleotide 3'-phosphodiesterase activity"/>
    <property type="evidence" value="ECO:0007669"/>
    <property type="project" value="InterPro"/>
</dbReference>
<comment type="caution">
    <text evidence="4">The sequence shown here is derived from an EMBL/GenBank/DDBJ whole genome shotgun (WGS) entry which is preliminary data.</text>
</comment>
<dbReference type="NCBIfam" id="TIGR02258">
    <property type="entry name" value="2_5_ligase"/>
    <property type="match status" value="1"/>
</dbReference>